<dbReference type="SUPFAM" id="SSF53649">
    <property type="entry name" value="Alkaline phosphatase-like"/>
    <property type="match status" value="1"/>
</dbReference>
<evidence type="ECO:0000256" key="1">
    <source>
        <dbReference type="ARBA" id="ARBA00008779"/>
    </source>
</evidence>
<evidence type="ECO:0000256" key="5">
    <source>
        <dbReference type="SAM" id="SignalP"/>
    </source>
</evidence>
<evidence type="ECO:0000313" key="8">
    <source>
        <dbReference type="Proteomes" id="UP001374893"/>
    </source>
</evidence>
<dbReference type="InterPro" id="IPR017850">
    <property type="entry name" value="Alkaline_phosphatase_core_sf"/>
</dbReference>
<dbReference type="PANTHER" id="PTHR42693">
    <property type="entry name" value="ARYLSULFATASE FAMILY MEMBER"/>
    <property type="match status" value="1"/>
</dbReference>
<evidence type="ECO:0000313" key="7">
    <source>
        <dbReference type="EMBL" id="BCX46310.1"/>
    </source>
</evidence>
<proteinExistence type="inferred from homology"/>
<evidence type="ECO:0000256" key="2">
    <source>
        <dbReference type="ARBA" id="ARBA00022723"/>
    </source>
</evidence>
<keyword evidence="5" id="KW-0732">Signal</keyword>
<dbReference type="EMBL" id="AP024702">
    <property type="protein sequence ID" value="BCX46310.1"/>
    <property type="molecule type" value="Genomic_DNA"/>
</dbReference>
<sequence>MIRCILALLFAGTWCHAAEPAPKPNAIVILLDDLGYGDLTCYGAKDMRTPRIDTLMSEGIRMNRFYANCTVCTPTRASLMTGRYPDLAGAPGVIRQWDHSSWGYLRPPGPTLPEMLKSAGYHTGMVGKWHLGYTAPNVPNEQGFDHFHGFLGDMMDDYYTHRRGGVNWMRLNDETVDPEGHATEVFTDWAIDYLGERAKAPDTPFFLYLAYNAPHFPIQPPKDWLEKVRKREPDLDPKRAANVAFVEHTDHEIGRVLDSLTELNIKDQTLVIFSSDNGGSIPHAQSNGDLRGGKQDHWEGGIRVPTCAVWPGKIPAGKTTDALGMTMDLVPTLCELAGAGKPESDGQSLRSVWLDGGVGDPDRTMIWVRREGGDRYGGRAYYAIRRGKWKLLQNHPFEPMQMVDLEADPFEQDPKPATGKVAKQLKEALMAHIRKAGAVPWKPMPDEP</sequence>
<organism evidence="7 8">
    <name type="scientific">Haloferula helveola</name>
    <dbReference type="NCBI Taxonomy" id="490095"/>
    <lineage>
        <taxon>Bacteria</taxon>
        <taxon>Pseudomonadati</taxon>
        <taxon>Verrucomicrobiota</taxon>
        <taxon>Verrucomicrobiia</taxon>
        <taxon>Verrucomicrobiales</taxon>
        <taxon>Verrucomicrobiaceae</taxon>
        <taxon>Haloferula</taxon>
    </lineage>
</organism>
<dbReference type="Pfam" id="PF00884">
    <property type="entry name" value="Sulfatase"/>
    <property type="match status" value="1"/>
</dbReference>
<protein>
    <submittedName>
        <fullName evidence="7">Arylsulfatase</fullName>
    </submittedName>
</protein>
<evidence type="ECO:0000259" key="6">
    <source>
        <dbReference type="Pfam" id="PF00884"/>
    </source>
</evidence>
<dbReference type="PANTHER" id="PTHR42693:SF53">
    <property type="entry name" value="ENDO-4-O-SULFATASE"/>
    <property type="match status" value="1"/>
</dbReference>
<feature type="domain" description="Sulfatase N-terminal" evidence="6">
    <location>
        <begin position="24"/>
        <end position="339"/>
    </location>
</feature>
<keyword evidence="3" id="KW-0378">Hydrolase</keyword>
<dbReference type="InterPro" id="IPR000917">
    <property type="entry name" value="Sulfatase_N"/>
</dbReference>
<reference evidence="7 8" key="1">
    <citation type="submission" date="2021-06" db="EMBL/GenBank/DDBJ databases">
        <title>Complete genome of Haloferula helveola possessing various polysaccharide degrading enzymes.</title>
        <authorList>
            <person name="Takami H."/>
            <person name="Huang C."/>
            <person name="Hamasaki K."/>
        </authorList>
    </citation>
    <scope>NUCLEOTIDE SEQUENCE [LARGE SCALE GENOMIC DNA]</scope>
    <source>
        <strain evidence="7 8">CN-1</strain>
    </source>
</reference>
<keyword evidence="4" id="KW-0106">Calcium</keyword>
<keyword evidence="8" id="KW-1185">Reference proteome</keyword>
<comment type="similarity">
    <text evidence="1">Belongs to the sulfatase family.</text>
</comment>
<evidence type="ECO:0000256" key="3">
    <source>
        <dbReference type="ARBA" id="ARBA00022801"/>
    </source>
</evidence>
<dbReference type="InterPro" id="IPR050738">
    <property type="entry name" value="Sulfatase"/>
</dbReference>
<dbReference type="RefSeq" id="WP_338687797.1">
    <property type="nucleotide sequence ID" value="NZ_AP024702.1"/>
</dbReference>
<feature type="signal peptide" evidence="5">
    <location>
        <begin position="1"/>
        <end position="17"/>
    </location>
</feature>
<dbReference type="Proteomes" id="UP001374893">
    <property type="component" value="Chromosome"/>
</dbReference>
<keyword evidence="2" id="KW-0479">Metal-binding</keyword>
<dbReference type="Gene3D" id="3.40.720.10">
    <property type="entry name" value="Alkaline Phosphatase, subunit A"/>
    <property type="match status" value="1"/>
</dbReference>
<feature type="chain" id="PRO_5046616037" evidence="5">
    <location>
        <begin position="18"/>
        <end position="448"/>
    </location>
</feature>
<accession>A0ABN6H3Z4</accession>
<gene>
    <name evidence="7" type="ORF">HAHE_02180</name>
</gene>
<name>A0ABN6H3Z4_9BACT</name>
<evidence type="ECO:0000256" key="4">
    <source>
        <dbReference type="ARBA" id="ARBA00022837"/>
    </source>
</evidence>
<dbReference type="PROSITE" id="PS00149">
    <property type="entry name" value="SULFATASE_2"/>
    <property type="match status" value="1"/>
</dbReference>
<dbReference type="InterPro" id="IPR024607">
    <property type="entry name" value="Sulfatase_CS"/>
</dbReference>